<feature type="transmembrane region" description="Helical" evidence="1">
    <location>
        <begin position="70"/>
        <end position="89"/>
    </location>
</feature>
<keyword evidence="1" id="KW-0812">Transmembrane</keyword>
<evidence type="ECO:0000313" key="2">
    <source>
        <dbReference type="EMBL" id="TQV96392.1"/>
    </source>
</evidence>
<dbReference type="AlphaFoldDB" id="A0A545V3W1"/>
<gene>
    <name evidence="2" type="ORF">IF1G_04975</name>
</gene>
<reference evidence="2 3" key="1">
    <citation type="journal article" date="2019" name="Appl. Microbiol. Biotechnol.">
        <title>Genome sequence of Isaria javanica and comparative genome analysis insights into family S53 peptidase evolution in fungal entomopathogens.</title>
        <authorList>
            <person name="Lin R."/>
            <person name="Zhang X."/>
            <person name="Xin B."/>
            <person name="Zou M."/>
            <person name="Gao Y."/>
            <person name="Qin F."/>
            <person name="Hu Q."/>
            <person name="Xie B."/>
            <person name="Cheng X."/>
        </authorList>
    </citation>
    <scope>NUCLEOTIDE SEQUENCE [LARGE SCALE GENOMIC DNA]</scope>
    <source>
        <strain evidence="2 3">IJ1G</strain>
    </source>
</reference>
<dbReference type="EMBL" id="SPUK01000006">
    <property type="protein sequence ID" value="TQV96392.1"/>
    <property type="molecule type" value="Genomic_DNA"/>
</dbReference>
<dbReference type="Proteomes" id="UP000315783">
    <property type="component" value="Unassembled WGS sequence"/>
</dbReference>
<evidence type="ECO:0000256" key="1">
    <source>
        <dbReference type="SAM" id="Phobius"/>
    </source>
</evidence>
<organism evidence="2 3">
    <name type="scientific">Cordyceps javanica</name>
    <dbReference type="NCBI Taxonomy" id="43265"/>
    <lineage>
        <taxon>Eukaryota</taxon>
        <taxon>Fungi</taxon>
        <taxon>Dikarya</taxon>
        <taxon>Ascomycota</taxon>
        <taxon>Pezizomycotina</taxon>
        <taxon>Sordariomycetes</taxon>
        <taxon>Hypocreomycetidae</taxon>
        <taxon>Hypocreales</taxon>
        <taxon>Cordycipitaceae</taxon>
        <taxon>Cordyceps</taxon>
    </lineage>
</organism>
<evidence type="ECO:0000313" key="3">
    <source>
        <dbReference type="Proteomes" id="UP000315783"/>
    </source>
</evidence>
<protein>
    <submittedName>
        <fullName evidence="2">Uncharacterized protein</fullName>
    </submittedName>
</protein>
<keyword evidence="3" id="KW-1185">Reference proteome</keyword>
<proteinExistence type="predicted"/>
<sequence length="105" mass="11651">MCAGIDLPSRGLCDLRIYPTSVSRKTSTAIYSSILLLKVGMYLRGLSSAEHQGADCTVRTKTWDITTDTLISFHYACLCCFIGCLRLIVDRRTGSPGTQFRLRVL</sequence>
<keyword evidence="1" id="KW-0472">Membrane</keyword>
<name>A0A545V3W1_9HYPO</name>
<accession>A0A545V3W1</accession>
<keyword evidence="1" id="KW-1133">Transmembrane helix</keyword>
<comment type="caution">
    <text evidence="2">The sequence shown here is derived from an EMBL/GenBank/DDBJ whole genome shotgun (WGS) entry which is preliminary data.</text>
</comment>